<proteinExistence type="predicted"/>
<accession>A0A381KL46</accession>
<name>A0A381KL46_CLODI</name>
<gene>
    <name evidence="2" type="ORF">NCTC13307_04491</name>
</gene>
<sequence length="85" mass="9869">MYWTEFEKLYLDYTVNNSKEKTLKICRDYSAIIDKNIYVLKGDNRELVKCLDINEEGNLLVQRSDGSIKEIISGEVSIRGEKGYV</sequence>
<organism evidence="2">
    <name type="scientific">Clostridioides difficile</name>
    <name type="common">Peptoclostridium difficile</name>
    <dbReference type="NCBI Taxonomy" id="1496"/>
    <lineage>
        <taxon>Bacteria</taxon>
        <taxon>Bacillati</taxon>
        <taxon>Bacillota</taxon>
        <taxon>Clostridia</taxon>
        <taxon>Peptostreptococcales</taxon>
        <taxon>Peptostreptococcaceae</taxon>
        <taxon>Clostridioides</taxon>
    </lineage>
</organism>
<feature type="domain" description="Biotin protein ligase C-terminal" evidence="1">
    <location>
        <begin position="34"/>
        <end position="79"/>
    </location>
</feature>
<dbReference type="AlphaFoldDB" id="A0A381KL46"/>
<dbReference type="SUPFAM" id="SSF50037">
    <property type="entry name" value="C-terminal domain of transcriptional repressors"/>
    <property type="match status" value="1"/>
</dbReference>
<protein>
    <submittedName>
        <fullName evidence="2">BirA bifunctional protein [includes: biotin operon repressor and biotin--[acetyl-CoA-carboxylase] synthetase</fullName>
    </submittedName>
</protein>
<reference evidence="2" key="1">
    <citation type="submission" date="2018-06" db="EMBL/GenBank/DDBJ databases">
        <authorList>
            <consortium name="Pathogen Informatics"/>
            <person name="Doyle S."/>
        </authorList>
    </citation>
    <scope>NUCLEOTIDE SEQUENCE</scope>
    <source>
        <strain evidence="2">NCTC13307</strain>
    </source>
</reference>
<dbReference type="InterPro" id="IPR008988">
    <property type="entry name" value="Transcriptional_repressor_C"/>
</dbReference>
<evidence type="ECO:0000259" key="1">
    <source>
        <dbReference type="Pfam" id="PF02237"/>
    </source>
</evidence>
<evidence type="ECO:0000313" key="2">
    <source>
        <dbReference type="EMBL" id="SUY83368.1"/>
    </source>
</evidence>
<dbReference type="Gene3D" id="2.30.30.100">
    <property type="match status" value="1"/>
</dbReference>
<dbReference type="EMBL" id="UFWD01000002">
    <property type="protein sequence ID" value="SUY83368.1"/>
    <property type="molecule type" value="Genomic_DNA"/>
</dbReference>
<dbReference type="Pfam" id="PF02237">
    <property type="entry name" value="BPL_C"/>
    <property type="match status" value="1"/>
</dbReference>
<dbReference type="InterPro" id="IPR003142">
    <property type="entry name" value="BPL_C"/>
</dbReference>